<dbReference type="Gene3D" id="2.30.110.10">
    <property type="entry name" value="Electron Transport, Fmn-binding Protein, Chain A"/>
    <property type="match status" value="1"/>
</dbReference>
<comment type="caution">
    <text evidence="2">The sequence shown here is derived from an EMBL/GenBank/DDBJ whole genome shotgun (WGS) entry which is preliminary data.</text>
</comment>
<dbReference type="Pfam" id="PF01243">
    <property type="entry name" value="PNPOx_N"/>
    <property type="match status" value="1"/>
</dbReference>
<accession>A0A926I2Z0</accession>
<proteinExistence type="predicted"/>
<dbReference type="RefSeq" id="WP_249295013.1">
    <property type="nucleotide sequence ID" value="NZ_JACRSV010000002.1"/>
</dbReference>
<dbReference type="PANTHER" id="PTHR34818:SF1">
    <property type="entry name" value="PROTEIN BLI-3"/>
    <property type="match status" value="1"/>
</dbReference>
<dbReference type="EMBL" id="JACRSV010000002">
    <property type="protein sequence ID" value="MBC8560053.1"/>
    <property type="molecule type" value="Genomic_DNA"/>
</dbReference>
<protein>
    <submittedName>
        <fullName evidence="2">Pyridoxamine 5'-phosphate oxidase family protein</fullName>
    </submittedName>
</protein>
<name>A0A926I2Z0_9FIRM</name>
<evidence type="ECO:0000313" key="2">
    <source>
        <dbReference type="EMBL" id="MBC8560053.1"/>
    </source>
</evidence>
<sequence length="134" mass="15182">MNEVVKFLTENPVQYFATVGLDGKPKVRPFQFMLKKDGKFYFCTGKGKNVYQEMQKNPYVELCASSADSRWIRMSGKAAFSGDRAVKEQIIEGNPLVKSIYKSADNPDFLIFYLDDAKAVISDFSGNPPEEFEL</sequence>
<dbReference type="PANTHER" id="PTHR34818">
    <property type="entry name" value="PROTEIN BLI-3"/>
    <property type="match status" value="1"/>
</dbReference>
<dbReference type="InterPro" id="IPR011576">
    <property type="entry name" value="Pyridox_Oxase_N"/>
</dbReference>
<evidence type="ECO:0000313" key="3">
    <source>
        <dbReference type="Proteomes" id="UP000610760"/>
    </source>
</evidence>
<organism evidence="2 3">
    <name type="scientific">Fumia xinanensis</name>
    <dbReference type="NCBI Taxonomy" id="2763659"/>
    <lineage>
        <taxon>Bacteria</taxon>
        <taxon>Bacillati</taxon>
        <taxon>Bacillota</taxon>
        <taxon>Clostridia</taxon>
        <taxon>Eubacteriales</taxon>
        <taxon>Oscillospiraceae</taxon>
        <taxon>Fumia</taxon>
    </lineage>
</organism>
<dbReference type="Proteomes" id="UP000610760">
    <property type="component" value="Unassembled WGS sequence"/>
</dbReference>
<keyword evidence="3" id="KW-1185">Reference proteome</keyword>
<gene>
    <name evidence="2" type="ORF">H8710_08240</name>
</gene>
<dbReference type="AlphaFoldDB" id="A0A926I2Z0"/>
<dbReference type="InterPro" id="IPR012349">
    <property type="entry name" value="Split_barrel_FMN-bd"/>
</dbReference>
<feature type="domain" description="Pyridoxamine 5'-phosphate oxidase N-terminal" evidence="1">
    <location>
        <begin position="3"/>
        <end position="112"/>
    </location>
</feature>
<dbReference type="SUPFAM" id="SSF50475">
    <property type="entry name" value="FMN-binding split barrel"/>
    <property type="match status" value="1"/>
</dbReference>
<evidence type="ECO:0000259" key="1">
    <source>
        <dbReference type="Pfam" id="PF01243"/>
    </source>
</evidence>
<dbReference type="InterPro" id="IPR052917">
    <property type="entry name" value="Stress-Dev_Protein"/>
</dbReference>
<reference evidence="2" key="1">
    <citation type="submission" date="2020-08" db="EMBL/GenBank/DDBJ databases">
        <title>Genome public.</title>
        <authorList>
            <person name="Liu C."/>
            <person name="Sun Q."/>
        </authorList>
    </citation>
    <scope>NUCLEOTIDE SEQUENCE</scope>
    <source>
        <strain evidence="2">NSJ-33</strain>
    </source>
</reference>